<dbReference type="PROSITE" id="PS50004">
    <property type="entry name" value="C2"/>
    <property type="match status" value="1"/>
</dbReference>
<dbReference type="InterPro" id="IPR017946">
    <property type="entry name" value="PLC-like_Pdiesterase_TIM-brl"/>
</dbReference>
<dbReference type="GO" id="GO:0005886">
    <property type="term" value="C:plasma membrane"/>
    <property type="evidence" value="ECO:0007669"/>
    <property type="project" value="TreeGrafter"/>
</dbReference>
<dbReference type="Pfam" id="PF00387">
    <property type="entry name" value="PI-PLC-Y"/>
    <property type="match status" value="1"/>
</dbReference>
<evidence type="ECO:0000256" key="16">
    <source>
        <dbReference type="SAM" id="Phobius"/>
    </source>
</evidence>
<evidence type="ECO:0000259" key="17">
    <source>
        <dbReference type="PROSITE" id="PS50003"/>
    </source>
</evidence>
<dbReference type="Gene3D" id="2.60.40.150">
    <property type="entry name" value="C2 domain"/>
    <property type="match status" value="1"/>
</dbReference>
<evidence type="ECO:0000256" key="2">
    <source>
        <dbReference type="ARBA" id="ARBA00004170"/>
    </source>
</evidence>
<evidence type="ECO:0000256" key="4">
    <source>
        <dbReference type="ARBA" id="ARBA00012368"/>
    </source>
</evidence>
<evidence type="ECO:0000256" key="1">
    <source>
        <dbReference type="ARBA" id="ARBA00001913"/>
    </source>
</evidence>
<dbReference type="SUPFAM" id="SSF47473">
    <property type="entry name" value="EF-hand"/>
    <property type="match status" value="1"/>
</dbReference>
<keyword evidence="9" id="KW-0106">Calcium</keyword>
<evidence type="ECO:0000256" key="11">
    <source>
        <dbReference type="ARBA" id="ARBA00023098"/>
    </source>
</evidence>
<evidence type="ECO:0000256" key="14">
    <source>
        <dbReference type="ARBA" id="ARBA00023674"/>
    </source>
</evidence>
<dbReference type="InterPro" id="IPR039504">
    <property type="entry name" value="PLC-delta3_EF-hand"/>
</dbReference>
<dbReference type="InterPro" id="IPR018247">
    <property type="entry name" value="EF_Hand_1_Ca_BS"/>
</dbReference>
<dbReference type="PROSITE" id="PS50222">
    <property type="entry name" value="EF_HAND_2"/>
    <property type="match status" value="1"/>
</dbReference>
<dbReference type="InterPro" id="IPR011992">
    <property type="entry name" value="EF-hand-dom_pair"/>
</dbReference>
<dbReference type="InterPro" id="IPR001849">
    <property type="entry name" value="PH_domain"/>
</dbReference>
<dbReference type="PROSITE" id="PS00018">
    <property type="entry name" value="EF_HAND_1"/>
    <property type="match status" value="1"/>
</dbReference>
<dbReference type="FunFam" id="1.10.238.10:FF:000005">
    <property type="entry name" value="Phosphoinositide phospholipase C"/>
    <property type="match status" value="1"/>
</dbReference>
<evidence type="ECO:0000259" key="18">
    <source>
        <dbReference type="PROSITE" id="PS50004"/>
    </source>
</evidence>
<dbReference type="PROSITE" id="PS50003">
    <property type="entry name" value="PH_DOMAIN"/>
    <property type="match status" value="1"/>
</dbReference>
<sequence>MAINLKHVADEIASRYPVLSLSVSIFLSLPCYAPLSVAPFLFCSPFSPSLSFTFIPTSLSFTLPLSPSSPLHLSPPFPLPSHAPSLSVLLIEDEDVKVMLKGSSMVKVRSPRWQRRRTLKLLDDGVTVWCESDKFSSRSKAQQSFSVTDVECVREGLQSETLRQLTGSIPEGQCLTVVFKGARKSLDLRCQTDEEAQRWARGIRTLQERVENMTQKEKLDKYPLWLMKLSYEEVQGLLTMINIDLNEEYARNLFKKCDRSCDGRLDHGEIEVFCRELLRRPDLDTVFSRYSANGCVLSTVDLKDFLKDQGEDSSLIHAQSLILSYELNEWAQKNGYMTPNGFTMYMLSKENNVFDLDHARVYQDMTRSLAHYFISSSHNTYLTSDQVTGYSSTEAYIRALNQGCRCVELDCWDGDKGEPVIYHGHTLTSKVPFTEVIETIAEYAFKASPYPLILSLENHCSVEQQAVMARHLRSILGDMLLTKPLNEQQLQSLPSPEVGLLLYYYYTFLFYTTLLLFYNAPGVSKLSPELSDLVVYTRSVPFKGFDQAAKKPPTEMSSFSESEALKYVKESGKHFVRHNSHQLSRIYPSGQRLQSSNYDPQDMWNGGCQIVALNFQTAGEEMDLNRGRFLPNGLCGYVLKPSFLTRPDCNFNPENTGGGPGHDPTLLTIRVISAQQLPKPEWDKPSSIVDPQVWVETHGVPIDNNKKMTPRVDNNGFNPRWDCTFNFTLHVPELALVRFMVEDHDFTSRNDFLGQFTLPFTSLRTGYRHVHLLKVDGSSLSPTSLITCFQGVTYLFLTEKITLKRSWIKFCPNLWL</sequence>
<evidence type="ECO:0000256" key="6">
    <source>
        <dbReference type="ARBA" id="ARBA00022723"/>
    </source>
</evidence>
<dbReference type="PRINTS" id="PR00390">
    <property type="entry name" value="PHPHLIPASEC"/>
</dbReference>
<comment type="cofactor">
    <cofactor evidence="1">
        <name>Ca(2+)</name>
        <dbReference type="ChEBI" id="CHEBI:29108"/>
    </cofactor>
</comment>
<evidence type="ECO:0000256" key="9">
    <source>
        <dbReference type="ARBA" id="ARBA00022837"/>
    </source>
</evidence>
<evidence type="ECO:0000256" key="3">
    <source>
        <dbReference type="ARBA" id="ARBA00004496"/>
    </source>
</evidence>
<dbReference type="GO" id="GO:0005737">
    <property type="term" value="C:cytoplasm"/>
    <property type="evidence" value="ECO:0007669"/>
    <property type="project" value="UniProtKB-SubCell"/>
</dbReference>
<dbReference type="InterPro" id="IPR000008">
    <property type="entry name" value="C2_dom"/>
</dbReference>
<reference evidence="21" key="1">
    <citation type="submission" date="2025-08" db="UniProtKB">
        <authorList>
            <consortium name="Ensembl"/>
        </authorList>
    </citation>
    <scope>IDENTIFICATION</scope>
</reference>
<dbReference type="Proteomes" id="UP000472277">
    <property type="component" value="Chromosome 2"/>
</dbReference>
<evidence type="ECO:0000313" key="21">
    <source>
        <dbReference type="Ensembl" id="ENSSTUP00000068571.1"/>
    </source>
</evidence>
<keyword evidence="13" id="KW-0807">Transducer</keyword>
<feature type="transmembrane region" description="Helical" evidence="16">
    <location>
        <begin position="21"/>
        <end position="42"/>
    </location>
</feature>
<proteinExistence type="predicted"/>
<reference evidence="21" key="2">
    <citation type="submission" date="2025-09" db="UniProtKB">
        <authorList>
            <consortium name="Ensembl"/>
        </authorList>
    </citation>
    <scope>IDENTIFICATION</scope>
</reference>
<dbReference type="InterPro" id="IPR000909">
    <property type="entry name" value="PLipase_C_PInositol-sp_X_dom"/>
</dbReference>
<accession>A0A674BC99</accession>
<dbReference type="SMART" id="SM00239">
    <property type="entry name" value="C2"/>
    <property type="match status" value="1"/>
</dbReference>
<dbReference type="Gene3D" id="2.30.29.30">
    <property type="entry name" value="Pleckstrin-homology domain (PH domain)/Phosphotyrosine-binding domain (PTB)"/>
    <property type="match status" value="1"/>
</dbReference>
<dbReference type="InterPro" id="IPR011993">
    <property type="entry name" value="PH-like_dom_sf"/>
</dbReference>
<dbReference type="GeneTree" id="ENSGT00940000156993"/>
<dbReference type="SMART" id="SM00149">
    <property type="entry name" value="PLCYc"/>
    <property type="match status" value="1"/>
</dbReference>
<comment type="catalytic activity">
    <reaction evidence="14">
        <text>a 1,2-diacyl-sn-glycero-3-phospho-(1D-myo-inositol-4,5-bisphosphate) + H2O = 1D-myo-inositol 1,4,5-trisphosphate + a 1,2-diacyl-sn-glycerol + H(+)</text>
        <dbReference type="Rhea" id="RHEA:33179"/>
        <dbReference type="ChEBI" id="CHEBI:15377"/>
        <dbReference type="ChEBI" id="CHEBI:15378"/>
        <dbReference type="ChEBI" id="CHEBI:17815"/>
        <dbReference type="ChEBI" id="CHEBI:58456"/>
        <dbReference type="ChEBI" id="CHEBI:203600"/>
        <dbReference type="EC" id="3.1.4.11"/>
    </reaction>
    <physiologicalReaction direction="left-to-right" evidence="14">
        <dbReference type="Rhea" id="RHEA:33180"/>
    </physiologicalReaction>
</comment>
<dbReference type="InterPro" id="IPR002048">
    <property type="entry name" value="EF_hand_dom"/>
</dbReference>
<dbReference type="Gene3D" id="3.20.20.190">
    <property type="entry name" value="Phosphatidylinositol (PI) phosphodiesterase"/>
    <property type="match status" value="1"/>
</dbReference>
<evidence type="ECO:0000256" key="10">
    <source>
        <dbReference type="ARBA" id="ARBA00022963"/>
    </source>
</evidence>
<dbReference type="Ensembl" id="ENSSTUT00000072740.1">
    <property type="protein sequence ID" value="ENSSTUP00000068571.1"/>
    <property type="gene ID" value="ENSSTUG00000029449.1"/>
</dbReference>
<dbReference type="CDD" id="cd00275">
    <property type="entry name" value="C2_PLC_like"/>
    <property type="match status" value="1"/>
</dbReference>
<dbReference type="GO" id="GO:0035556">
    <property type="term" value="P:intracellular signal transduction"/>
    <property type="evidence" value="ECO:0007669"/>
    <property type="project" value="InterPro"/>
</dbReference>
<dbReference type="PANTHER" id="PTHR10336:SF153">
    <property type="entry name" value="PHOSPHOINOSITIDE PHOSPHOLIPASE C"/>
    <property type="match status" value="1"/>
</dbReference>
<dbReference type="InterPro" id="IPR035892">
    <property type="entry name" value="C2_domain_sf"/>
</dbReference>
<keyword evidence="7" id="KW-0677">Repeat</keyword>
<keyword evidence="10 15" id="KW-0442">Lipid degradation</keyword>
<dbReference type="AlphaFoldDB" id="A0A674BC99"/>
<evidence type="ECO:0000259" key="19">
    <source>
        <dbReference type="PROSITE" id="PS50008"/>
    </source>
</evidence>
<protein>
    <recommendedName>
        <fullName evidence="4 15">Phosphoinositide phospholipase C</fullName>
        <ecNumber evidence="4 15">3.1.4.11</ecNumber>
    </recommendedName>
</protein>
<dbReference type="SUPFAM" id="SSF51695">
    <property type="entry name" value="PLC-like phosphodiesterases"/>
    <property type="match status" value="1"/>
</dbReference>
<gene>
    <name evidence="21" type="primary">PLCD3</name>
    <name evidence="21" type="synonym">plcd3b</name>
</gene>
<dbReference type="Pfam" id="PF14788">
    <property type="entry name" value="EF-hand_10"/>
    <property type="match status" value="1"/>
</dbReference>
<organism evidence="21 22">
    <name type="scientific">Salmo trutta</name>
    <name type="common">Brown trout</name>
    <dbReference type="NCBI Taxonomy" id="8032"/>
    <lineage>
        <taxon>Eukaryota</taxon>
        <taxon>Metazoa</taxon>
        <taxon>Chordata</taxon>
        <taxon>Craniata</taxon>
        <taxon>Vertebrata</taxon>
        <taxon>Euteleostomi</taxon>
        <taxon>Actinopterygii</taxon>
        <taxon>Neopterygii</taxon>
        <taxon>Teleostei</taxon>
        <taxon>Protacanthopterygii</taxon>
        <taxon>Salmoniformes</taxon>
        <taxon>Salmonidae</taxon>
        <taxon>Salmoninae</taxon>
        <taxon>Salmo</taxon>
    </lineage>
</organism>
<dbReference type="EC" id="3.1.4.11" evidence="4 15"/>
<evidence type="ECO:0000259" key="20">
    <source>
        <dbReference type="PROSITE" id="PS50222"/>
    </source>
</evidence>
<dbReference type="FunFam" id="2.60.40.150:FF:000058">
    <property type="entry name" value="Phosphoinositide phospholipase C"/>
    <property type="match status" value="1"/>
</dbReference>
<evidence type="ECO:0000256" key="12">
    <source>
        <dbReference type="ARBA" id="ARBA00023136"/>
    </source>
</evidence>
<feature type="domain" description="PI-PLC Y-box" evidence="19">
    <location>
        <begin position="530"/>
        <end position="644"/>
    </location>
</feature>
<dbReference type="InterPro" id="IPR001192">
    <property type="entry name" value="PI-PLC_fam"/>
</dbReference>
<dbReference type="GO" id="GO:0005509">
    <property type="term" value="F:calcium ion binding"/>
    <property type="evidence" value="ECO:0007669"/>
    <property type="project" value="InterPro"/>
</dbReference>
<name>A0A674BC99_SALTR</name>
<keyword evidence="5" id="KW-0963">Cytoplasm</keyword>
<evidence type="ECO:0000256" key="5">
    <source>
        <dbReference type="ARBA" id="ARBA00022490"/>
    </source>
</evidence>
<feature type="domain" description="PH" evidence="17">
    <location>
        <begin position="97"/>
        <end position="208"/>
    </location>
</feature>
<dbReference type="SUPFAM" id="SSF50729">
    <property type="entry name" value="PH domain-like"/>
    <property type="match status" value="1"/>
</dbReference>
<dbReference type="FunFam" id="2.30.29.30:FF:000088">
    <property type="entry name" value="Phosphoinositide phospholipase C"/>
    <property type="match status" value="1"/>
</dbReference>
<feature type="domain" description="EF-hand" evidence="20">
    <location>
        <begin position="245"/>
        <end position="280"/>
    </location>
</feature>
<evidence type="ECO:0000256" key="13">
    <source>
        <dbReference type="ARBA" id="ARBA00023224"/>
    </source>
</evidence>
<keyword evidence="22" id="KW-1185">Reference proteome</keyword>
<evidence type="ECO:0000256" key="8">
    <source>
        <dbReference type="ARBA" id="ARBA00022801"/>
    </source>
</evidence>
<dbReference type="InterPro" id="IPR001711">
    <property type="entry name" value="PLipase_C_Pinositol-sp_Y"/>
</dbReference>
<dbReference type="PANTHER" id="PTHR10336">
    <property type="entry name" value="PHOSPHOINOSITIDE-SPECIFIC PHOSPHOLIPASE C FAMILY PROTEIN"/>
    <property type="match status" value="1"/>
</dbReference>
<dbReference type="Gene3D" id="1.10.238.10">
    <property type="entry name" value="EF-hand"/>
    <property type="match status" value="2"/>
</dbReference>
<keyword evidence="16" id="KW-0812">Transmembrane</keyword>
<dbReference type="PROSITE" id="PS50007">
    <property type="entry name" value="PIPLC_X_DOMAIN"/>
    <property type="match status" value="1"/>
</dbReference>
<evidence type="ECO:0000256" key="7">
    <source>
        <dbReference type="ARBA" id="ARBA00022737"/>
    </source>
</evidence>
<keyword evidence="11 15" id="KW-0443">Lipid metabolism</keyword>
<dbReference type="SMART" id="SM00148">
    <property type="entry name" value="PLCXc"/>
    <property type="match status" value="1"/>
</dbReference>
<comment type="subcellular location">
    <subcellularLocation>
        <location evidence="3">Cytoplasm</location>
    </subcellularLocation>
    <subcellularLocation>
        <location evidence="2">Membrane</location>
        <topology evidence="2">Peripheral membrane protein</topology>
    </subcellularLocation>
</comment>
<dbReference type="PROSITE" id="PS50008">
    <property type="entry name" value="PIPLC_Y_DOMAIN"/>
    <property type="match status" value="1"/>
</dbReference>
<dbReference type="InParanoid" id="A0A674BC99"/>
<dbReference type="Pfam" id="PF00168">
    <property type="entry name" value="C2"/>
    <property type="match status" value="1"/>
</dbReference>
<dbReference type="GO" id="GO:0016042">
    <property type="term" value="P:lipid catabolic process"/>
    <property type="evidence" value="ECO:0007669"/>
    <property type="project" value="UniProtKB-KW"/>
</dbReference>
<evidence type="ECO:0000313" key="22">
    <source>
        <dbReference type="Proteomes" id="UP000472277"/>
    </source>
</evidence>
<dbReference type="Pfam" id="PF00388">
    <property type="entry name" value="PI-PLC-X"/>
    <property type="match status" value="1"/>
</dbReference>
<keyword evidence="8 15" id="KW-0378">Hydrolase</keyword>
<keyword evidence="16" id="KW-1133">Transmembrane helix</keyword>
<dbReference type="GO" id="GO:0004435">
    <property type="term" value="F:phosphatidylinositol-4,5-bisphosphate phospholipase C activity"/>
    <property type="evidence" value="ECO:0007669"/>
    <property type="project" value="UniProtKB-EC"/>
</dbReference>
<feature type="domain" description="C2" evidence="18">
    <location>
        <begin position="645"/>
        <end position="774"/>
    </location>
</feature>
<dbReference type="SUPFAM" id="SSF49562">
    <property type="entry name" value="C2 domain (Calcium/lipid-binding domain, CaLB)"/>
    <property type="match status" value="1"/>
</dbReference>
<evidence type="ECO:0000256" key="15">
    <source>
        <dbReference type="RuleBase" id="RU361133"/>
    </source>
</evidence>
<keyword evidence="6" id="KW-0479">Metal-binding</keyword>
<keyword evidence="12 16" id="KW-0472">Membrane</keyword>